<feature type="binding site" evidence="7">
    <location>
        <position position="36"/>
    </location>
    <ligand>
        <name>ATP</name>
        <dbReference type="ChEBI" id="CHEBI:30616"/>
    </ligand>
</feature>
<dbReference type="PROSITE" id="PS50011">
    <property type="entry name" value="PROTEIN_KINASE_DOM"/>
    <property type="match status" value="1"/>
</dbReference>
<keyword evidence="2" id="KW-0723">Serine/threonine-protein kinase</keyword>
<dbReference type="PANTHER" id="PTHR43289:SF6">
    <property type="entry name" value="SERINE_THREONINE-PROTEIN KINASE NEKL-3"/>
    <property type="match status" value="1"/>
</dbReference>
<evidence type="ECO:0000313" key="11">
    <source>
        <dbReference type="EMBL" id="GAA1529188.1"/>
    </source>
</evidence>
<dbReference type="CDD" id="cd14014">
    <property type="entry name" value="STKc_PknB_like"/>
    <property type="match status" value="1"/>
</dbReference>
<accession>A0ABN2AWP0</accession>
<evidence type="ECO:0000256" key="4">
    <source>
        <dbReference type="ARBA" id="ARBA00022741"/>
    </source>
</evidence>
<dbReference type="EMBL" id="BAAANC010000002">
    <property type="protein sequence ID" value="GAA1529188.1"/>
    <property type="molecule type" value="Genomic_DNA"/>
</dbReference>
<gene>
    <name evidence="11" type="ORF">GCM10009741_33820</name>
</gene>
<sequence>MDAIGRYRLQSKVGAGAFATVWRGYDDDLDVDVAVKVLADNWASRADVRERFLSEARLMRRIASDRVVRVFDLGALEDGRPYFVMDYVSGGTLAEVLAAGPVDPADALWWGADLARAVAALHAEGVVHRDITPANLLLRPSGGKESGGGTHRIVLADLGLAKRAAEASGLTEAVGTPSYMAPEQGRGDGGFDERADVYAVGAVTYALLTGRAPFVASSITDVVGRDPDQDPPSLRPLLQDAVGQVDELLARALAYRVGDRWAQAHTLAERLEAEAYRLEQEAPLLASLRTSAGGEDGVSTTVNSSAGSAAGSSTGSGAGSAAAVPPETVAGTSRRGRRGKRWRGLALFVLVPVVFVAAAVGAWYFAGR</sequence>
<comment type="caution">
    <text evidence="11">The sequence shown here is derived from an EMBL/GenBank/DDBJ whole genome shotgun (WGS) entry which is preliminary data.</text>
</comment>
<evidence type="ECO:0000256" key="6">
    <source>
        <dbReference type="ARBA" id="ARBA00022840"/>
    </source>
</evidence>
<dbReference type="Gene3D" id="1.10.510.10">
    <property type="entry name" value="Transferase(Phosphotransferase) domain 1"/>
    <property type="match status" value="1"/>
</dbReference>
<evidence type="ECO:0000256" key="1">
    <source>
        <dbReference type="ARBA" id="ARBA00012513"/>
    </source>
</evidence>
<dbReference type="InterPro" id="IPR017441">
    <property type="entry name" value="Protein_kinase_ATP_BS"/>
</dbReference>
<dbReference type="Gene3D" id="3.30.200.20">
    <property type="entry name" value="Phosphorylase Kinase, domain 1"/>
    <property type="match status" value="1"/>
</dbReference>
<keyword evidence="6 7" id="KW-0067">ATP-binding</keyword>
<feature type="region of interest" description="Disordered" evidence="8">
    <location>
        <begin position="290"/>
        <end position="336"/>
    </location>
</feature>
<evidence type="ECO:0000256" key="5">
    <source>
        <dbReference type="ARBA" id="ARBA00022777"/>
    </source>
</evidence>
<dbReference type="PROSITE" id="PS00109">
    <property type="entry name" value="PROTEIN_KINASE_TYR"/>
    <property type="match status" value="1"/>
</dbReference>
<reference evidence="11 12" key="1">
    <citation type="journal article" date="2019" name="Int. J. Syst. Evol. Microbiol.">
        <title>The Global Catalogue of Microorganisms (GCM) 10K type strain sequencing project: providing services to taxonomists for standard genome sequencing and annotation.</title>
        <authorList>
            <consortium name="The Broad Institute Genomics Platform"/>
            <consortium name="The Broad Institute Genome Sequencing Center for Infectious Disease"/>
            <person name="Wu L."/>
            <person name="Ma J."/>
        </authorList>
    </citation>
    <scope>NUCLEOTIDE SEQUENCE [LARGE SCALE GENOMIC DNA]</scope>
    <source>
        <strain evidence="11 12">JCM 14303</strain>
    </source>
</reference>
<feature type="domain" description="Protein kinase" evidence="10">
    <location>
        <begin position="7"/>
        <end position="285"/>
    </location>
</feature>
<name>A0ABN2AWP0_9ACTN</name>
<dbReference type="PROSITE" id="PS00107">
    <property type="entry name" value="PROTEIN_KINASE_ATP"/>
    <property type="match status" value="1"/>
</dbReference>
<feature type="compositionally biased region" description="Low complexity" evidence="8">
    <location>
        <begin position="297"/>
        <end position="324"/>
    </location>
</feature>
<keyword evidence="3" id="KW-0808">Transferase</keyword>
<evidence type="ECO:0000256" key="9">
    <source>
        <dbReference type="SAM" id="Phobius"/>
    </source>
</evidence>
<dbReference type="InterPro" id="IPR000719">
    <property type="entry name" value="Prot_kinase_dom"/>
</dbReference>
<keyword evidence="9" id="KW-0812">Transmembrane</keyword>
<evidence type="ECO:0000259" key="10">
    <source>
        <dbReference type="PROSITE" id="PS50011"/>
    </source>
</evidence>
<organism evidence="11 12">
    <name type="scientific">Kribbella lupini</name>
    <dbReference type="NCBI Taxonomy" id="291602"/>
    <lineage>
        <taxon>Bacteria</taxon>
        <taxon>Bacillati</taxon>
        <taxon>Actinomycetota</taxon>
        <taxon>Actinomycetes</taxon>
        <taxon>Propionibacteriales</taxon>
        <taxon>Kribbellaceae</taxon>
        <taxon>Kribbella</taxon>
    </lineage>
</organism>
<dbReference type="SUPFAM" id="SSF56112">
    <property type="entry name" value="Protein kinase-like (PK-like)"/>
    <property type="match status" value="1"/>
</dbReference>
<dbReference type="InterPro" id="IPR008266">
    <property type="entry name" value="Tyr_kinase_AS"/>
</dbReference>
<evidence type="ECO:0000256" key="8">
    <source>
        <dbReference type="SAM" id="MobiDB-lite"/>
    </source>
</evidence>
<protein>
    <recommendedName>
        <fullName evidence="1">non-specific serine/threonine protein kinase</fullName>
        <ecNumber evidence="1">2.7.11.1</ecNumber>
    </recommendedName>
</protein>
<keyword evidence="5" id="KW-0418">Kinase</keyword>
<keyword evidence="4 7" id="KW-0547">Nucleotide-binding</keyword>
<dbReference type="EC" id="2.7.11.1" evidence="1"/>
<dbReference type="RefSeq" id="WP_344175069.1">
    <property type="nucleotide sequence ID" value="NZ_BAAANC010000002.1"/>
</dbReference>
<keyword evidence="12" id="KW-1185">Reference proteome</keyword>
<evidence type="ECO:0000256" key="2">
    <source>
        <dbReference type="ARBA" id="ARBA00022527"/>
    </source>
</evidence>
<dbReference type="Pfam" id="PF00069">
    <property type="entry name" value="Pkinase"/>
    <property type="match status" value="1"/>
</dbReference>
<dbReference type="PANTHER" id="PTHR43289">
    <property type="entry name" value="MITOGEN-ACTIVATED PROTEIN KINASE KINASE KINASE 20-RELATED"/>
    <property type="match status" value="1"/>
</dbReference>
<keyword evidence="9" id="KW-1133">Transmembrane helix</keyword>
<keyword evidence="9" id="KW-0472">Membrane</keyword>
<dbReference type="Proteomes" id="UP001500363">
    <property type="component" value="Unassembled WGS sequence"/>
</dbReference>
<dbReference type="InterPro" id="IPR011009">
    <property type="entry name" value="Kinase-like_dom_sf"/>
</dbReference>
<proteinExistence type="predicted"/>
<evidence type="ECO:0000313" key="12">
    <source>
        <dbReference type="Proteomes" id="UP001500363"/>
    </source>
</evidence>
<evidence type="ECO:0000256" key="3">
    <source>
        <dbReference type="ARBA" id="ARBA00022679"/>
    </source>
</evidence>
<feature type="transmembrane region" description="Helical" evidence="9">
    <location>
        <begin position="344"/>
        <end position="366"/>
    </location>
</feature>
<evidence type="ECO:0000256" key="7">
    <source>
        <dbReference type="PROSITE-ProRule" id="PRU10141"/>
    </source>
</evidence>